<sequence length="151" mass="17874">MDNFYNDDSVYETLFGKILTSTPKKTIVDFDFTIYENNNTIDINESPSFIFCDYSKSFSNFDSTDRNNKSKFYTTEEELAHLDKSTNENRSYLPSYTFYENLNYFNSENDSKSAKRRLEYSLEEKQSFGDDKKKKIKIDQTIVINDTIYLD</sequence>
<protein>
    <submittedName>
        <fullName evidence="1">Uncharacterized protein</fullName>
    </submittedName>
</protein>
<dbReference type="Proteomes" id="UP000663879">
    <property type="component" value="Unassembled WGS sequence"/>
</dbReference>
<organism evidence="1 2">
    <name type="scientific">Brachionus calyciflorus</name>
    <dbReference type="NCBI Taxonomy" id="104777"/>
    <lineage>
        <taxon>Eukaryota</taxon>
        <taxon>Metazoa</taxon>
        <taxon>Spiralia</taxon>
        <taxon>Gnathifera</taxon>
        <taxon>Rotifera</taxon>
        <taxon>Eurotatoria</taxon>
        <taxon>Monogononta</taxon>
        <taxon>Pseudotrocha</taxon>
        <taxon>Ploima</taxon>
        <taxon>Brachionidae</taxon>
        <taxon>Brachionus</taxon>
    </lineage>
</organism>
<reference evidence="1" key="1">
    <citation type="submission" date="2021-02" db="EMBL/GenBank/DDBJ databases">
        <authorList>
            <person name="Nowell W R."/>
        </authorList>
    </citation>
    <scope>NUCLEOTIDE SEQUENCE</scope>
    <source>
        <strain evidence="1">Ploen Becks lab</strain>
    </source>
</reference>
<evidence type="ECO:0000313" key="1">
    <source>
        <dbReference type="EMBL" id="CAF0812538.1"/>
    </source>
</evidence>
<gene>
    <name evidence="1" type="ORF">OXX778_LOCUS7049</name>
</gene>
<accession>A0A813TSL9</accession>
<name>A0A813TSL9_9BILA</name>
<proteinExistence type="predicted"/>
<evidence type="ECO:0000313" key="2">
    <source>
        <dbReference type="Proteomes" id="UP000663879"/>
    </source>
</evidence>
<keyword evidence="2" id="KW-1185">Reference proteome</keyword>
<dbReference type="EMBL" id="CAJNOC010000876">
    <property type="protein sequence ID" value="CAF0812538.1"/>
    <property type="molecule type" value="Genomic_DNA"/>
</dbReference>
<comment type="caution">
    <text evidence="1">The sequence shown here is derived from an EMBL/GenBank/DDBJ whole genome shotgun (WGS) entry which is preliminary data.</text>
</comment>
<dbReference type="AlphaFoldDB" id="A0A813TSL9"/>